<keyword evidence="1" id="KW-0812">Transmembrane</keyword>
<dbReference type="RefSeq" id="XP_002841559.1">
    <property type="nucleotide sequence ID" value="XM_002841513.1"/>
</dbReference>
<keyword evidence="1" id="KW-0472">Membrane</keyword>
<keyword evidence="4" id="KW-1185">Reference proteome</keyword>
<organism evidence="3 4">
    <name type="scientific">Tuber melanosporum (strain Mel28)</name>
    <name type="common">Perigord black truffle</name>
    <dbReference type="NCBI Taxonomy" id="656061"/>
    <lineage>
        <taxon>Eukaryota</taxon>
        <taxon>Fungi</taxon>
        <taxon>Dikarya</taxon>
        <taxon>Ascomycota</taxon>
        <taxon>Pezizomycotina</taxon>
        <taxon>Pezizomycetes</taxon>
        <taxon>Pezizales</taxon>
        <taxon>Tuberaceae</taxon>
        <taxon>Tuber</taxon>
    </lineage>
</organism>
<keyword evidence="1" id="KW-1133">Transmembrane helix</keyword>
<dbReference type="HOGENOM" id="CLU_048589_0_1_1"/>
<dbReference type="InterPro" id="IPR043729">
    <property type="entry name" value="DUF5672"/>
</dbReference>
<dbReference type="AlphaFoldDB" id="D5GMK7"/>
<evidence type="ECO:0000259" key="2">
    <source>
        <dbReference type="Pfam" id="PF18922"/>
    </source>
</evidence>
<evidence type="ECO:0000313" key="4">
    <source>
        <dbReference type="Proteomes" id="UP000006911"/>
    </source>
</evidence>
<feature type="transmembrane region" description="Helical" evidence="1">
    <location>
        <begin position="24"/>
        <end position="42"/>
    </location>
</feature>
<dbReference type="Pfam" id="PF18922">
    <property type="entry name" value="DUF5672"/>
    <property type="match status" value="1"/>
</dbReference>
<evidence type="ECO:0000313" key="3">
    <source>
        <dbReference type="EMBL" id="CAZ85750.1"/>
    </source>
</evidence>
<dbReference type="EMBL" id="FN430357">
    <property type="protein sequence ID" value="CAZ85750.1"/>
    <property type="molecule type" value="Genomic_DNA"/>
</dbReference>
<sequence length="362" mass="40925">MDYAHEKYNWLSNHLPFKTAGKKILIIGTASVFALWFLFLFGPSAAKTVSSINLPSSANSASPDLLPNVTCNPEPVAEIQKPHEEPPAPKFNESKVALLIEDRPVAHVAPLLLHMISVVPEDWKFQFVGSEASIQFLNKSLGVQRQEARGKLEMVVLPKTWSVKGQEPLSRTMTDIEFWKETKRTQVEWVLVFQTDSIMCANSGVSLNSWLDYDYVGAPWGPGDGLGGNGGLSLRRVSRMIQVLENDHRPENDGALEDLWLVQRLQLLPGAKMANGTTEQRFSVEQVWHDEPMGYHLGWSGARLPEGVWDDKEKRDKIWNWCPEIKLILNMRLEREGCPDGQPSKLKARAAEEDWTRRLKTF</sequence>
<proteinExistence type="predicted"/>
<protein>
    <submittedName>
        <fullName evidence="3">(Perigord truffle) hypothetical protein</fullName>
    </submittedName>
</protein>
<feature type="domain" description="DUF5672" evidence="2">
    <location>
        <begin position="152"/>
        <end position="296"/>
    </location>
</feature>
<dbReference type="eggNOG" id="ENOG502QW4V">
    <property type="taxonomic scope" value="Eukaryota"/>
</dbReference>
<gene>
    <name evidence="3" type="ORF">GSTUM_00010780001</name>
</gene>
<accession>D5GMK7</accession>
<dbReference type="OMA" id="IMCANSG"/>
<name>D5GMK7_TUBMM</name>
<dbReference type="STRING" id="656061.D5GMK7"/>
<dbReference type="InParanoid" id="D5GMK7"/>
<evidence type="ECO:0000256" key="1">
    <source>
        <dbReference type="SAM" id="Phobius"/>
    </source>
</evidence>
<dbReference type="Proteomes" id="UP000006911">
    <property type="component" value="Unassembled WGS sequence"/>
</dbReference>
<dbReference type="KEGG" id="tml:GSTUM_00010780001"/>
<dbReference type="GeneID" id="9182176"/>
<reference evidence="3 4" key="1">
    <citation type="journal article" date="2010" name="Nature">
        <title>Perigord black truffle genome uncovers evolutionary origins and mechanisms of symbiosis.</title>
        <authorList>
            <person name="Martin F."/>
            <person name="Kohler A."/>
            <person name="Murat C."/>
            <person name="Balestrini R."/>
            <person name="Coutinho P.M."/>
            <person name="Jaillon O."/>
            <person name="Montanini B."/>
            <person name="Morin E."/>
            <person name="Noel B."/>
            <person name="Percudani R."/>
            <person name="Porcel B."/>
            <person name="Rubini A."/>
            <person name="Amicucci A."/>
            <person name="Amselem J."/>
            <person name="Anthouard V."/>
            <person name="Arcioni S."/>
            <person name="Artiguenave F."/>
            <person name="Aury J.M."/>
            <person name="Ballario P."/>
            <person name="Bolchi A."/>
            <person name="Brenna A."/>
            <person name="Brun A."/>
            <person name="Buee M."/>
            <person name="Cantarel B."/>
            <person name="Chevalier G."/>
            <person name="Couloux A."/>
            <person name="Da Silva C."/>
            <person name="Denoeud F."/>
            <person name="Duplessis S."/>
            <person name="Ghignone S."/>
            <person name="Hilselberger B."/>
            <person name="Iotti M."/>
            <person name="Marcais B."/>
            <person name="Mello A."/>
            <person name="Miranda M."/>
            <person name="Pacioni G."/>
            <person name="Quesneville H."/>
            <person name="Riccioni C."/>
            <person name="Ruotolo R."/>
            <person name="Splivallo R."/>
            <person name="Stocchi V."/>
            <person name="Tisserant E."/>
            <person name="Viscomi A.R."/>
            <person name="Zambonelli A."/>
            <person name="Zampieri E."/>
            <person name="Henrissat B."/>
            <person name="Lebrun M.H."/>
            <person name="Paolocci F."/>
            <person name="Bonfante P."/>
            <person name="Ottonello S."/>
            <person name="Wincker P."/>
        </authorList>
    </citation>
    <scope>NUCLEOTIDE SEQUENCE [LARGE SCALE GENOMIC DNA]</scope>
    <source>
        <strain evidence="3 4">Mel28</strain>
    </source>
</reference>